<reference evidence="12 13" key="1">
    <citation type="journal article" date="2017" name="Curr. Biol.">
        <title>Genome architecture and evolution of a unichromosomal asexual nematode.</title>
        <authorList>
            <person name="Fradin H."/>
            <person name="Zegar C."/>
            <person name="Gutwein M."/>
            <person name="Lucas J."/>
            <person name="Kovtun M."/>
            <person name="Corcoran D."/>
            <person name="Baugh L.R."/>
            <person name="Kiontke K."/>
            <person name="Gunsalus K."/>
            <person name="Fitch D.H."/>
            <person name="Piano F."/>
        </authorList>
    </citation>
    <scope>NUCLEOTIDE SEQUENCE [LARGE SCALE GENOMIC DNA]</scope>
    <source>
        <strain evidence="12">PF1309</strain>
    </source>
</reference>
<keyword evidence="4" id="KW-0999">Mitochondrion inner membrane</keyword>
<evidence type="ECO:0000256" key="9">
    <source>
        <dbReference type="ARBA" id="ARBA00059904"/>
    </source>
</evidence>
<organism evidence="12 13">
    <name type="scientific">Diploscapter pachys</name>
    <dbReference type="NCBI Taxonomy" id="2018661"/>
    <lineage>
        <taxon>Eukaryota</taxon>
        <taxon>Metazoa</taxon>
        <taxon>Ecdysozoa</taxon>
        <taxon>Nematoda</taxon>
        <taxon>Chromadorea</taxon>
        <taxon>Rhabditida</taxon>
        <taxon>Rhabditina</taxon>
        <taxon>Rhabditomorpha</taxon>
        <taxon>Rhabditoidea</taxon>
        <taxon>Rhabditidae</taxon>
        <taxon>Diploscapter</taxon>
    </lineage>
</organism>
<accession>A0A2A2KWD3</accession>
<evidence type="ECO:0000256" key="8">
    <source>
        <dbReference type="ARBA" id="ARBA00023136"/>
    </source>
</evidence>
<evidence type="ECO:0000313" key="13">
    <source>
        <dbReference type="Proteomes" id="UP000218231"/>
    </source>
</evidence>
<evidence type="ECO:0000256" key="4">
    <source>
        <dbReference type="ARBA" id="ARBA00022792"/>
    </source>
</evidence>
<dbReference type="FunFam" id="1.10.287.110:FF:000006">
    <property type="entry name" value="Import inner membrane translocase subunit TIM16"/>
    <property type="match status" value="1"/>
</dbReference>
<evidence type="ECO:0000256" key="2">
    <source>
        <dbReference type="ARBA" id="ARBA00008817"/>
    </source>
</evidence>
<feature type="compositionally biased region" description="Polar residues" evidence="11">
    <location>
        <begin position="43"/>
        <end position="58"/>
    </location>
</feature>
<comment type="subcellular location">
    <subcellularLocation>
        <location evidence="1">Mitochondrion inner membrane</location>
        <topology evidence="1">Peripheral membrane protein</topology>
        <orientation evidence="1">Matrix side</orientation>
    </subcellularLocation>
</comment>
<evidence type="ECO:0000313" key="12">
    <source>
        <dbReference type="EMBL" id="PAV78285.1"/>
    </source>
</evidence>
<dbReference type="Gene3D" id="1.10.287.110">
    <property type="entry name" value="DnaJ domain"/>
    <property type="match status" value="1"/>
</dbReference>
<gene>
    <name evidence="12" type="ORF">WR25_06727</name>
</gene>
<evidence type="ECO:0000256" key="3">
    <source>
        <dbReference type="ARBA" id="ARBA00022448"/>
    </source>
</evidence>
<feature type="region of interest" description="Disordered" evidence="11">
    <location>
        <begin position="121"/>
        <end position="148"/>
    </location>
</feature>
<name>A0A2A2KWD3_9BILA</name>
<feature type="region of interest" description="Disordered" evidence="11">
    <location>
        <begin position="29"/>
        <end position="58"/>
    </location>
</feature>
<keyword evidence="3" id="KW-0813">Transport</keyword>
<sequence length="148" mass="16541">MPWKHAVKVVLAAGEALGKALTKAVREELKQSQHAATRHAEKTGQTASEAQQSATSNAKLGISLEESIQILNVSTPLSPEEVQKRYDQLFTVNDKAKGGSFYLQSKVYRAKERIDEEFVRLGIQQKKEPDEGQEQKQQTGDSHKEHKE</sequence>
<comment type="function">
    <text evidence="9">Regulates ATP-dependent protein translocation into the mitochondrial matrix.</text>
</comment>
<dbReference type="PANTHER" id="PTHR12388">
    <property type="entry name" value="MITOCHONDRIA ASSOCIATED GRANULOCYTE MACROPHAGE CSF SIGNALING MOLECULE"/>
    <property type="match status" value="1"/>
</dbReference>
<dbReference type="EMBL" id="LIAE01007584">
    <property type="protein sequence ID" value="PAV78285.1"/>
    <property type="molecule type" value="Genomic_DNA"/>
</dbReference>
<dbReference type="Proteomes" id="UP000218231">
    <property type="component" value="Unassembled WGS sequence"/>
</dbReference>
<keyword evidence="5" id="KW-0653">Protein transport</keyword>
<keyword evidence="8" id="KW-0472">Membrane</keyword>
<dbReference type="InterPro" id="IPR036869">
    <property type="entry name" value="J_dom_sf"/>
</dbReference>
<dbReference type="GO" id="GO:0030150">
    <property type="term" value="P:protein import into mitochondrial matrix"/>
    <property type="evidence" value="ECO:0007669"/>
    <property type="project" value="InterPro"/>
</dbReference>
<protein>
    <recommendedName>
        <fullName evidence="10">Mitochondrial import inner membrane translocase subunit tim-16</fullName>
    </recommendedName>
</protein>
<comment type="similarity">
    <text evidence="2">Belongs to the TIM16/PAM16 family.</text>
</comment>
<evidence type="ECO:0000256" key="11">
    <source>
        <dbReference type="SAM" id="MobiDB-lite"/>
    </source>
</evidence>
<evidence type="ECO:0000256" key="6">
    <source>
        <dbReference type="ARBA" id="ARBA00023010"/>
    </source>
</evidence>
<feature type="compositionally biased region" description="Basic and acidic residues" evidence="11">
    <location>
        <begin position="121"/>
        <end position="134"/>
    </location>
</feature>
<comment type="caution">
    <text evidence="12">The sequence shown here is derived from an EMBL/GenBank/DDBJ whole genome shotgun (WGS) entry which is preliminary data.</text>
</comment>
<dbReference type="GO" id="GO:0005744">
    <property type="term" value="C:TIM23 mitochondrial import inner membrane translocase complex"/>
    <property type="evidence" value="ECO:0007669"/>
    <property type="project" value="InterPro"/>
</dbReference>
<dbReference type="InterPro" id="IPR005341">
    <property type="entry name" value="Tim16"/>
</dbReference>
<dbReference type="STRING" id="2018661.A0A2A2KWD3"/>
<keyword evidence="7" id="KW-0496">Mitochondrion</keyword>
<keyword evidence="6" id="KW-0811">Translocation</keyword>
<dbReference type="AlphaFoldDB" id="A0A2A2KWD3"/>
<evidence type="ECO:0000256" key="5">
    <source>
        <dbReference type="ARBA" id="ARBA00022927"/>
    </source>
</evidence>
<evidence type="ECO:0000256" key="7">
    <source>
        <dbReference type="ARBA" id="ARBA00023128"/>
    </source>
</evidence>
<evidence type="ECO:0000256" key="10">
    <source>
        <dbReference type="ARBA" id="ARBA00071356"/>
    </source>
</evidence>
<evidence type="ECO:0000256" key="1">
    <source>
        <dbReference type="ARBA" id="ARBA00004443"/>
    </source>
</evidence>
<dbReference type="Pfam" id="PF03656">
    <property type="entry name" value="Pam16"/>
    <property type="match status" value="1"/>
</dbReference>
<keyword evidence="13" id="KW-1185">Reference proteome</keyword>
<dbReference type="OrthoDB" id="10262892at2759"/>
<proteinExistence type="inferred from homology"/>
<dbReference type="PANTHER" id="PTHR12388:SF0">
    <property type="entry name" value="MITOCHONDRIAL IMPORT INNER MEMBRANE TRANSLOCASE SUBUNIT TIM16"/>
    <property type="match status" value="1"/>
</dbReference>